<dbReference type="InterPro" id="IPR004302">
    <property type="entry name" value="Cellulose/chitin-bd_N"/>
</dbReference>
<dbReference type="RefSeq" id="YP_009186743.1">
    <property type="nucleotide sequence ID" value="NC_028636.1"/>
</dbReference>
<name>A0A097P8Y5_9ABAC</name>
<dbReference type="InterPro" id="IPR014756">
    <property type="entry name" value="Ig_E-set"/>
</dbReference>
<dbReference type="SUPFAM" id="SSF81296">
    <property type="entry name" value="E set domains"/>
    <property type="match status" value="1"/>
</dbReference>
<organism evidence="3 4">
    <name type="scientific">Sucra jujuba nucleopolyhedrovirus</name>
    <dbReference type="NCBI Taxonomy" id="1563660"/>
    <lineage>
        <taxon>Viruses</taxon>
        <taxon>Viruses incertae sedis</taxon>
        <taxon>Naldaviricetes</taxon>
        <taxon>Lefavirales</taxon>
        <taxon>Baculoviridae</taxon>
        <taxon>Alphabaculovirus</taxon>
        <taxon>Alphabaculovirus sujujubae</taxon>
    </lineage>
</organism>
<dbReference type="PANTHER" id="PTHR34823">
    <property type="entry name" value="GLCNAC-BINDING PROTEIN A"/>
    <property type="match status" value="1"/>
</dbReference>
<evidence type="ECO:0000259" key="2">
    <source>
        <dbReference type="Pfam" id="PF03067"/>
    </source>
</evidence>
<keyword evidence="4" id="KW-1185">Reference proteome</keyword>
<dbReference type="PANTHER" id="PTHR34823:SF1">
    <property type="entry name" value="CHITIN-BINDING TYPE-4 DOMAIN-CONTAINING PROTEIN"/>
    <property type="match status" value="1"/>
</dbReference>
<protein>
    <submittedName>
        <fullName evidence="3">Gp37</fullName>
    </submittedName>
</protein>
<dbReference type="KEGG" id="vg:26382507"/>
<evidence type="ECO:0000256" key="1">
    <source>
        <dbReference type="ARBA" id="ARBA00022729"/>
    </source>
</evidence>
<dbReference type="CDD" id="cd21178">
    <property type="entry name" value="Fusolin-like"/>
    <property type="match status" value="1"/>
</dbReference>
<proteinExistence type="predicted"/>
<dbReference type="Pfam" id="PF03067">
    <property type="entry name" value="LPMO_10"/>
    <property type="match status" value="1"/>
</dbReference>
<evidence type="ECO:0000313" key="4">
    <source>
        <dbReference type="Proteomes" id="UP000201917"/>
    </source>
</evidence>
<dbReference type="Proteomes" id="UP000201917">
    <property type="component" value="Segment"/>
</dbReference>
<dbReference type="GeneID" id="26382507"/>
<dbReference type="Gene3D" id="2.70.50.50">
    <property type="entry name" value="chitin-binding protein cbp21"/>
    <property type="match status" value="1"/>
</dbReference>
<dbReference type="EMBL" id="KJ676450">
    <property type="protein sequence ID" value="AIU41291.1"/>
    <property type="molecule type" value="Genomic_DNA"/>
</dbReference>
<accession>A0A097P8Y5</accession>
<evidence type="ECO:0000313" key="3">
    <source>
        <dbReference type="EMBL" id="AIU41291.1"/>
    </source>
</evidence>
<dbReference type="InterPro" id="IPR051024">
    <property type="entry name" value="GlcNAc_Chitin_IntDeg"/>
</dbReference>
<feature type="domain" description="Chitin-binding type-4" evidence="2">
    <location>
        <begin position="26"/>
        <end position="256"/>
    </location>
</feature>
<reference evidence="3 4" key="1">
    <citation type="journal article" date="2014" name="PLoS ONE">
        <title>Genomic Sequencing and Analysis of Sucra jujuba Nucleopolyhedrovirus.</title>
        <authorList>
            <person name="Liu X."/>
            <person name="Yin F."/>
            <person name="Zhu Z."/>
            <person name="Hou D."/>
            <person name="Wang J."/>
            <person name="Zhang L."/>
            <person name="Wang M."/>
            <person name="Wang H."/>
            <person name="Hu Z."/>
            <person name="Deng F."/>
        </authorList>
    </citation>
    <scope>NUCLEOTIDE SEQUENCE [LARGE SCALE GENOMIC DNA]</scope>
    <source>
        <strain evidence="3">473</strain>
    </source>
</reference>
<dbReference type="OrthoDB" id="8547at10239"/>
<keyword evidence="1" id="KW-0732">Signal</keyword>
<sequence length="285" mass="32503">MISAFIMLRVFIASIFSCMLLSVDGHGYLSWPAARQYKCYRDGNFWWPETGEKIPDSACREAYQSVYAKYRNAGESHGLAANAAQYMFQQYYEYAAVAGPDYENLDHIKQDVVTKSLCAAGANDRTKTFGDKSGIDTPLPDWRPDVLYHKNESIDSLPIEISLCPTTVHEPSYFEVFVTEPDFEYDHELSWDDLEQLPLNGDSRLVENSGSDESCTNSQIYKIPVSIPWRTKKFIIFVRWQRNDVAGEGFYNCADVVFDQFAFKHGSSIGIDGTCQQSKRTRDEF</sequence>